<feature type="transmembrane region" description="Helical" evidence="6">
    <location>
        <begin position="192"/>
        <end position="218"/>
    </location>
</feature>
<dbReference type="EMBL" id="JAUKUD010000002">
    <property type="protein sequence ID" value="KAK0752652.1"/>
    <property type="molecule type" value="Genomic_DNA"/>
</dbReference>
<evidence type="ECO:0000259" key="7">
    <source>
        <dbReference type="Pfam" id="PF20684"/>
    </source>
</evidence>
<protein>
    <recommendedName>
        <fullName evidence="7">Rhodopsin domain-containing protein</fullName>
    </recommendedName>
</protein>
<keyword evidence="9" id="KW-1185">Reference proteome</keyword>
<feature type="transmembrane region" description="Helical" evidence="6">
    <location>
        <begin position="39"/>
        <end position="58"/>
    </location>
</feature>
<keyword evidence="2 6" id="KW-0812">Transmembrane</keyword>
<keyword evidence="4 6" id="KW-0472">Membrane</keyword>
<evidence type="ECO:0000256" key="2">
    <source>
        <dbReference type="ARBA" id="ARBA00022692"/>
    </source>
</evidence>
<dbReference type="AlphaFoldDB" id="A0AA40F7H0"/>
<feature type="transmembrane region" description="Helical" evidence="6">
    <location>
        <begin position="230"/>
        <end position="254"/>
    </location>
</feature>
<reference evidence="8" key="1">
    <citation type="submission" date="2023-06" db="EMBL/GenBank/DDBJ databases">
        <title>Genome-scale phylogeny and comparative genomics of the fungal order Sordariales.</title>
        <authorList>
            <consortium name="Lawrence Berkeley National Laboratory"/>
            <person name="Hensen N."/>
            <person name="Bonometti L."/>
            <person name="Westerberg I."/>
            <person name="Brannstrom I.O."/>
            <person name="Guillou S."/>
            <person name="Cros-Aarteil S."/>
            <person name="Calhoun S."/>
            <person name="Haridas S."/>
            <person name="Kuo A."/>
            <person name="Mondo S."/>
            <person name="Pangilinan J."/>
            <person name="Riley R."/>
            <person name="LaButti K."/>
            <person name="Andreopoulos B."/>
            <person name="Lipzen A."/>
            <person name="Chen C."/>
            <person name="Yanf M."/>
            <person name="Daum C."/>
            <person name="Ng V."/>
            <person name="Clum A."/>
            <person name="Steindorff A."/>
            <person name="Ohm R."/>
            <person name="Martin F."/>
            <person name="Silar P."/>
            <person name="Natvig D."/>
            <person name="Lalanne C."/>
            <person name="Gautier V."/>
            <person name="Ament-velasquez S.L."/>
            <person name="Kruys A."/>
            <person name="Hutchinson M.I."/>
            <person name="Powell A.J."/>
            <person name="Barry K."/>
            <person name="Miller A.N."/>
            <person name="Grigoriev I.V."/>
            <person name="Debuchy R."/>
            <person name="Gladieux P."/>
            <person name="Thoren M.H."/>
            <person name="Johannesson H."/>
        </authorList>
    </citation>
    <scope>NUCLEOTIDE SEQUENCE</scope>
    <source>
        <strain evidence="8">SMH3187-1</strain>
    </source>
</reference>
<feature type="transmembrane region" description="Helical" evidence="6">
    <location>
        <begin position="118"/>
        <end position="138"/>
    </location>
</feature>
<feature type="non-terminal residue" evidence="8">
    <location>
        <position position="1"/>
    </location>
</feature>
<organism evidence="8 9">
    <name type="scientific">Schizothecium vesticola</name>
    <dbReference type="NCBI Taxonomy" id="314040"/>
    <lineage>
        <taxon>Eukaryota</taxon>
        <taxon>Fungi</taxon>
        <taxon>Dikarya</taxon>
        <taxon>Ascomycota</taxon>
        <taxon>Pezizomycotina</taxon>
        <taxon>Sordariomycetes</taxon>
        <taxon>Sordariomycetidae</taxon>
        <taxon>Sordariales</taxon>
        <taxon>Schizotheciaceae</taxon>
        <taxon>Schizothecium</taxon>
    </lineage>
</organism>
<dbReference type="Proteomes" id="UP001172155">
    <property type="component" value="Unassembled WGS sequence"/>
</dbReference>
<accession>A0AA40F7H0</accession>
<dbReference type="InterPro" id="IPR052337">
    <property type="entry name" value="SAT4-like"/>
</dbReference>
<evidence type="ECO:0000256" key="3">
    <source>
        <dbReference type="ARBA" id="ARBA00022989"/>
    </source>
</evidence>
<proteinExistence type="inferred from homology"/>
<feature type="transmembrane region" description="Helical" evidence="6">
    <location>
        <begin position="6"/>
        <end position="27"/>
    </location>
</feature>
<feature type="transmembrane region" description="Helical" evidence="6">
    <location>
        <begin position="158"/>
        <end position="180"/>
    </location>
</feature>
<feature type="transmembrane region" description="Helical" evidence="6">
    <location>
        <begin position="85"/>
        <end position="106"/>
    </location>
</feature>
<dbReference type="GO" id="GO:0016020">
    <property type="term" value="C:membrane"/>
    <property type="evidence" value="ECO:0007669"/>
    <property type="project" value="UniProtKB-SubCell"/>
</dbReference>
<evidence type="ECO:0000313" key="9">
    <source>
        <dbReference type="Proteomes" id="UP001172155"/>
    </source>
</evidence>
<keyword evidence="3 6" id="KW-1133">Transmembrane helix</keyword>
<evidence type="ECO:0000256" key="1">
    <source>
        <dbReference type="ARBA" id="ARBA00004141"/>
    </source>
</evidence>
<dbReference type="PANTHER" id="PTHR33048">
    <property type="entry name" value="PTH11-LIKE INTEGRAL MEMBRANE PROTEIN (AFU_ORTHOLOGUE AFUA_5G11245)"/>
    <property type="match status" value="1"/>
</dbReference>
<comment type="subcellular location">
    <subcellularLocation>
        <location evidence="1">Membrane</location>
        <topology evidence="1">Multi-pass membrane protein</topology>
    </subcellularLocation>
</comment>
<gene>
    <name evidence="8" type="ORF">B0T18DRAFT_305977</name>
</gene>
<evidence type="ECO:0000313" key="8">
    <source>
        <dbReference type="EMBL" id="KAK0752652.1"/>
    </source>
</evidence>
<feature type="domain" description="Rhodopsin" evidence="7">
    <location>
        <begin position="23"/>
        <end position="254"/>
    </location>
</feature>
<evidence type="ECO:0000256" key="4">
    <source>
        <dbReference type="ARBA" id="ARBA00023136"/>
    </source>
</evidence>
<comment type="similarity">
    <text evidence="5">Belongs to the SAT4 family.</text>
</comment>
<name>A0AA40F7H0_9PEZI</name>
<comment type="caution">
    <text evidence="8">The sequence shown here is derived from an EMBL/GenBank/DDBJ whole genome shotgun (WGS) entry which is preliminary data.</text>
</comment>
<dbReference type="InterPro" id="IPR049326">
    <property type="entry name" value="Rhodopsin_dom_fungi"/>
</dbReference>
<feature type="non-terminal residue" evidence="8">
    <location>
        <position position="267"/>
    </location>
</feature>
<dbReference type="Pfam" id="PF20684">
    <property type="entry name" value="Fung_rhodopsin"/>
    <property type="match status" value="1"/>
</dbReference>
<evidence type="ECO:0000256" key="6">
    <source>
        <dbReference type="SAM" id="Phobius"/>
    </source>
</evidence>
<dbReference type="PANTHER" id="PTHR33048:SF42">
    <property type="entry name" value="INTEGRAL MEMBRANE PROTEIN"/>
    <property type="match status" value="1"/>
</dbReference>
<sequence length="267" mass="29602">DLGPITDIITWTLVGLSGMVLGLRLWCKWRKHRGLWLDDHLLIVSWFLLVASGAVGTYNRSFGFGRHIHFVNPANFAALDLHGNLATVFSVLGTVWSKTSFAITLLRLMQTWPKKVGIWFIIITTNLALYTTVITTWFKCVPGGREQQCISSMDFVAYATFAGAYSAAMDFVLAFIPWPLIWSLQLKKKEKLGVAVAMSLGVIAGATATMKCLAIQTIAQGDFTYYGASLVIWGNAEVATTIMAASIPVLRVLFIQIKTSAERYYYD</sequence>
<evidence type="ECO:0000256" key="5">
    <source>
        <dbReference type="ARBA" id="ARBA00038359"/>
    </source>
</evidence>